<reference evidence="1 2" key="1">
    <citation type="submission" date="2014-06" db="EMBL/GenBank/DDBJ databases">
        <title>Evolutionary Origins and Diversification of the Mycorrhizal Mutualists.</title>
        <authorList>
            <consortium name="DOE Joint Genome Institute"/>
            <consortium name="Mycorrhizal Genomics Consortium"/>
            <person name="Kohler A."/>
            <person name="Kuo A."/>
            <person name="Nagy L.G."/>
            <person name="Floudas D."/>
            <person name="Copeland A."/>
            <person name="Barry K.W."/>
            <person name="Cichocki N."/>
            <person name="Veneault-Fourrey C."/>
            <person name="LaButti K."/>
            <person name="Lindquist E.A."/>
            <person name="Lipzen A."/>
            <person name="Lundell T."/>
            <person name="Morin E."/>
            <person name="Murat C."/>
            <person name="Riley R."/>
            <person name="Ohm R."/>
            <person name="Sun H."/>
            <person name="Tunlid A."/>
            <person name="Henrissat B."/>
            <person name="Grigoriev I.V."/>
            <person name="Hibbett D.S."/>
            <person name="Martin F."/>
        </authorList>
    </citation>
    <scope>NUCLEOTIDE SEQUENCE [LARGE SCALE GENOMIC DNA]</scope>
    <source>
        <strain evidence="1 2">SS14</strain>
    </source>
</reference>
<organism evidence="1 2">
    <name type="scientific">Sphaerobolus stellatus (strain SS14)</name>
    <dbReference type="NCBI Taxonomy" id="990650"/>
    <lineage>
        <taxon>Eukaryota</taxon>
        <taxon>Fungi</taxon>
        <taxon>Dikarya</taxon>
        <taxon>Basidiomycota</taxon>
        <taxon>Agaricomycotina</taxon>
        <taxon>Agaricomycetes</taxon>
        <taxon>Phallomycetidae</taxon>
        <taxon>Geastrales</taxon>
        <taxon>Sphaerobolaceae</taxon>
        <taxon>Sphaerobolus</taxon>
    </lineage>
</organism>
<keyword evidence="2" id="KW-1185">Reference proteome</keyword>
<name>A0A0C9UIN8_SPHS4</name>
<sequence>MSYYAPPMLPHDVPSESFKDWNADSQIAKTVNELYGGDINNLELCPGLHDGDRLRYKLLFDAGGPILHNGVEWQYNLDLRKNVERDFNNSSFGGHIYKFLMQT</sequence>
<evidence type="ECO:0000313" key="1">
    <source>
        <dbReference type="EMBL" id="KIJ25100.1"/>
    </source>
</evidence>
<gene>
    <name evidence="1" type="ORF">M422DRAFT_273957</name>
</gene>
<protein>
    <submittedName>
        <fullName evidence="1">Uncharacterized protein</fullName>
    </submittedName>
</protein>
<evidence type="ECO:0000313" key="2">
    <source>
        <dbReference type="Proteomes" id="UP000054279"/>
    </source>
</evidence>
<dbReference type="Proteomes" id="UP000054279">
    <property type="component" value="Unassembled WGS sequence"/>
</dbReference>
<dbReference type="EMBL" id="KN837433">
    <property type="protein sequence ID" value="KIJ25100.1"/>
    <property type="molecule type" value="Genomic_DNA"/>
</dbReference>
<dbReference type="HOGENOM" id="CLU_2265436_0_0_1"/>
<proteinExistence type="predicted"/>
<accession>A0A0C9UIN8</accession>
<dbReference type="AlphaFoldDB" id="A0A0C9UIN8"/>
<dbReference type="OrthoDB" id="823504at2759"/>